<dbReference type="InterPro" id="IPR020103">
    <property type="entry name" value="PsdUridine_synth_cat_dom_sf"/>
</dbReference>
<evidence type="ECO:0000256" key="1">
    <source>
        <dbReference type="ARBA" id="ARBA00023235"/>
    </source>
</evidence>
<accession>A0A2N9G1D3</accession>
<feature type="compositionally biased region" description="Acidic residues" evidence="2">
    <location>
        <begin position="226"/>
        <end position="239"/>
    </location>
</feature>
<organism evidence="3">
    <name type="scientific">Fagus sylvatica</name>
    <name type="common">Beechnut</name>
    <dbReference type="NCBI Taxonomy" id="28930"/>
    <lineage>
        <taxon>Eukaryota</taxon>
        <taxon>Viridiplantae</taxon>
        <taxon>Streptophyta</taxon>
        <taxon>Embryophyta</taxon>
        <taxon>Tracheophyta</taxon>
        <taxon>Spermatophyta</taxon>
        <taxon>Magnoliopsida</taxon>
        <taxon>eudicotyledons</taxon>
        <taxon>Gunneridae</taxon>
        <taxon>Pentapetalae</taxon>
        <taxon>rosids</taxon>
        <taxon>fabids</taxon>
        <taxon>Fagales</taxon>
        <taxon>Fagaceae</taxon>
        <taxon>Fagus</taxon>
    </lineage>
</organism>
<dbReference type="PANTHER" id="PTHR11142:SF10">
    <property type="entry name" value="TRNA PSEUDOURIDINE SYNTHASE"/>
    <property type="match status" value="1"/>
</dbReference>
<evidence type="ECO:0000256" key="2">
    <source>
        <dbReference type="SAM" id="MobiDB-lite"/>
    </source>
</evidence>
<feature type="region of interest" description="Disordered" evidence="2">
    <location>
        <begin position="226"/>
        <end position="246"/>
    </location>
</feature>
<evidence type="ECO:0000313" key="3">
    <source>
        <dbReference type="EMBL" id="SPC93170.1"/>
    </source>
</evidence>
<dbReference type="GO" id="GO:0003723">
    <property type="term" value="F:RNA binding"/>
    <property type="evidence" value="ECO:0007669"/>
    <property type="project" value="InterPro"/>
</dbReference>
<proteinExistence type="predicted"/>
<dbReference type="Gene3D" id="3.30.70.580">
    <property type="entry name" value="Pseudouridine synthase I, catalytic domain, N-terminal subdomain"/>
    <property type="match status" value="1"/>
</dbReference>
<dbReference type="InterPro" id="IPR001406">
    <property type="entry name" value="PsdUridine_synth_TruA"/>
</dbReference>
<dbReference type="InterPro" id="IPR020094">
    <property type="entry name" value="TruA/RsuA/RluB/E/F_N"/>
</dbReference>
<dbReference type="PANTHER" id="PTHR11142">
    <property type="entry name" value="PSEUDOURIDYLATE SYNTHASE"/>
    <property type="match status" value="1"/>
</dbReference>
<dbReference type="GO" id="GO:0009982">
    <property type="term" value="F:pseudouridine synthase activity"/>
    <property type="evidence" value="ECO:0007669"/>
    <property type="project" value="InterPro"/>
</dbReference>
<dbReference type="GO" id="GO:0031119">
    <property type="term" value="P:tRNA pseudouridine synthesis"/>
    <property type="evidence" value="ECO:0007669"/>
    <property type="project" value="TreeGrafter"/>
</dbReference>
<name>A0A2N9G1D3_FAGSY</name>
<protein>
    <recommendedName>
        <fullName evidence="4">tRNA pseudouridine synthase</fullName>
    </recommendedName>
</protein>
<dbReference type="SUPFAM" id="SSF55120">
    <property type="entry name" value="Pseudouridine synthase"/>
    <property type="match status" value="1"/>
</dbReference>
<evidence type="ECO:0008006" key="4">
    <source>
        <dbReference type="Google" id="ProtNLM"/>
    </source>
</evidence>
<sequence length="315" mass="35891">METTQPQKKLYLHYNHTDPCRFARWNARESYEFMHARPWQEVNDFYSNAVNGRSSLSALCGIETQHHVHNDAQIPEVSDETVAAEGRTGRWARLTFRIVLSYHGGSFDGWQKQPDLNTVQGVIERSLGTFVDEKKVQLLKDKGLPVEGGALVAGRTDKGVTALQQNCAFSTWRKDIKPRDIEEAINSAVPGKLRVISVSEVSRVFHPNFSAKWRRYLYIFPFNDSEDGEQSNESGEENVENFRCNENEDDQKIGRVECNGETVENLIVDDGDELESGKKPRKFSISRVNQLLRQLEGKLLSYTMFARDTKASRSV</sequence>
<dbReference type="EMBL" id="OIVN01001369">
    <property type="protein sequence ID" value="SPC93170.1"/>
    <property type="molecule type" value="Genomic_DNA"/>
</dbReference>
<reference evidence="3" key="1">
    <citation type="submission" date="2018-02" db="EMBL/GenBank/DDBJ databases">
        <authorList>
            <person name="Cohen D.B."/>
            <person name="Kent A.D."/>
        </authorList>
    </citation>
    <scope>NUCLEOTIDE SEQUENCE</scope>
</reference>
<gene>
    <name evidence="3" type="ORF">FSB_LOCUS21052</name>
</gene>
<keyword evidence="1" id="KW-0413">Isomerase</keyword>
<dbReference type="AlphaFoldDB" id="A0A2N9G1D3"/>